<name>A0A8J4C140_9CHLO</name>
<accession>A0A8J4C140</accession>
<evidence type="ECO:0000313" key="2">
    <source>
        <dbReference type="EMBL" id="GIL72469.1"/>
    </source>
</evidence>
<organism evidence="2 3">
    <name type="scientific">Volvox reticuliferus</name>
    <dbReference type="NCBI Taxonomy" id="1737510"/>
    <lineage>
        <taxon>Eukaryota</taxon>
        <taxon>Viridiplantae</taxon>
        <taxon>Chlorophyta</taxon>
        <taxon>core chlorophytes</taxon>
        <taxon>Chlorophyceae</taxon>
        <taxon>CS clade</taxon>
        <taxon>Chlamydomonadales</taxon>
        <taxon>Volvocaceae</taxon>
        <taxon>Volvox</taxon>
    </lineage>
</organism>
<dbReference type="OrthoDB" id="537661at2759"/>
<comment type="caution">
    <text evidence="2">The sequence shown here is derived from an EMBL/GenBank/DDBJ whole genome shotgun (WGS) entry which is preliminary data.</text>
</comment>
<keyword evidence="1" id="KW-1133">Transmembrane helix</keyword>
<keyword evidence="3" id="KW-1185">Reference proteome</keyword>
<reference evidence="2" key="1">
    <citation type="journal article" date="2021" name="Proc. Natl. Acad. Sci. U.S.A.">
        <title>Three genomes in the algal genus Volvox reveal the fate of a haploid sex-determining region after a transition to homothallism.</title>
        <authorList>
            <person name="Yamamoto K."/>
            <person name="Hamaji T."/>
            <person name="Kawai-Toyooka H."/>
            <person name="Matsuzaki R."/>
            <person name="Takahashi F."/>
            <person name="Nishimura Y."/>
            <person name="Kawachi M."/>
            <person name="Noguchi H."/>
            <person name="Minakuchi Y."/>
            <person name="Umen J.G."/>
            <person name="Toyoda A."/>
            <person name="Nozaki H."/>
        </authorList>
    </citation>
    <scope>NUCLEOTIDE SEQUENCE</scope>
    <source>
        <strain evidence="2">NIES-3786</strain>
    </source>
</reference>
<dbReference type="AlphaFoldDB" id="A0A8J4C140"/>
<proteinExistence type="predicted"/>
<protein>
    <submittedName>
        <fullName evidence="2">Uncharacterized protein</fullName>
    </submittedName>
</protein>
<dbReference type="EMBL" id="BNCP01000004">
    <property type="protein sequence ID" value="GIL72469.1"/>
    <property type="molecule type" value="Genomic_DNA"/>
</dbReference>
<evidence type="ECO:0000256" key="1">
    <source>
        <dbReference type="SAM" id="Phobius"/>
    </source>
</evidence>
<feature type="transmembrane region" description="Helical" evidence="1">
    <location>
        <begin position="68"/>
        <end position="87"/>
    </location>
</feature>
<keyword evidence="1" id="KW-0472">Membrane</keyword>
<sequence length="145" mass="16743">MYRGRTSIAFNPTLAHHLAWSAGHHVLLSFCTSPPLQLKPDQVDQGWGPGRFVQKILVMPQQRFTAMYSRKLALGFLRFQFVAGYFWDTRRPSLDYRWITWAYSSETQFLGGIMYICNPVGLLPFFMTSLLYIELIEMEKGGLPT</sequence>
<gene>
    <name evidence="2" type="ORF">Vretifemale_2826</name>
</gene>
<evidence type="ECO:0000313" key="3">
    <source>
        <dbReference type="Proteomes" id="UP000747110"/>
    </source>
</evidence>
<keyword evidence="1" id="KW-0812">Transmembrane</keyword>
<dbReference type="Proteomes" id="UP000747110">
    <property type="component" value="Unassembled WGS sequence"/>
</dbReference>
<feature type="transmembrane region" description="Helical" evidence="1">
    <location>
        <begin position="107"/>
        <end position="133"/>
    </location>
</feature>